<organism evidence="1 2">
    <name type="scientific">Amborella trichopoda</name>
    <dbReference type="NCBI Taxonomy" id="13333"/>
    <lineage>
        <taxon>Eukaryota</taxon>
        <taxon>Viridiplantae</taxon>
        <taxon>Streptophyta</taxon>
        <taxon>Embryophyta</taxon>
        <taxon>Tracheophyta</taxon>
        <taxon>Spermatophyta</taxon>
        <taxon>Magnoliopsida</taxon>
        <taxon>Amborellales</taxon>
        <taxon>Amborellaceae</taxon>
        <taxon>Amborella</taxon>
    </lineage>
</organism>
<dbReference type="InterPro" id="IPR004320">
    <property type="entry name" value="BPS1_pln"/>
</dbReference>
<reference evidence="2" key="1">
    <citation type="journal article" date="2013" name="Science">
        <title>The Amborella genome and the evolution of flowering plants.</title>
        <authorList>
            <consortium name="Amborella Genome Project"/>
        </authorList>
    </citation>
    <scope>NUCLEOTIDE SEQUENCE [LARGE SCALE GENOMIC DNA]</scope>
</reference>
<dbReference type="EMBL" id="KI397142">
    <property type="protein sequence ID" value="ERM96382.1"/>
    <property type="molecule type" value="Genomic_DNA"/>
</dbReference>
<sequence>MGSITALVYTSLLSRFISSRKRLSIISTFLKPKSQQPDDGWDSVKLALNALYTNSGKVQDLCVKDARNRLESWDECMNNLDNQLRCINNRLIRVRVALLNILTI</sequence>
<dbReference type="Proteomes" id="UP000017836">
    <property type="component" value="Unassembled WGS sequence"/>
</dbReference>
<gene>
    <name evidence="1" type="ORF">AMTR_s00001p00234240</name>
</gene>
<dbReference type="AlphaFoldDB" id="W1NKN6"/>
<evidence type="ECO:0000313" key="1">
    <source>
        <dbReference type="EMBL" id="ERM96382.1"/>
    </source>
</evidence>
<name>W1NKN6_AMBTC</name>
<accession>W1NKN6</accession>
<dbReference type="GO" id="GO:0048364">
    <property type="term" value="P:root development"/>
    <property type="evidence" value="ECO:0007669"/>
    <property type="project" value="InterPro"/>
</dbReference>
<evidence type="ECO:0000313" key="2">
    <source>
        <dbReference type="Proteomes" id="UP000017836"/>
    </source>
</evidence>
<dbReference type="Pfam" id="PF03087">
    <property type="entry name" value="BPS1"/>
    <property type="match status" value="1"/>
</dbReference>
<protein>
    <submittedName>
        <fullName evidence="1">Uncharacterized protein</fullName>
    </submittedName>
</protein>
<proteinExistence type="predicted"/>
<dbReference type="Gramene" id="ERM96382">
    <property type="protein sequence ID" value="ERM96382"/>
    <property type="gene ID" value="AMTR_s00001p00234240"/>
</dbReference>
<keyword evidence="2" id="KW-1185">Reference proteome</keyword>
<dbReference type="GO" id="GO:0048367">
    <property type="term" value="P:shoot system development"/>
    <property type="evidence" value="ECO:0007669"/>
    <property type="project" value="InterPro"/>
</dbReference>
<dbReference type="HOGENOM" id="CLU_2253677_0_0_1"/>